<keyword evidence="3" id="KW-1133">Transmembrane helix</keyword>
<dbReference type="Pfam" id="PF01734">
    <property type="entry name" value="Patatin"/>
    <property type="match status" value="1"/>
</dbReference>
<sequence>MTQLQKRSRVSKLRPWTGSRRSVLRYRRSTQDFLPKLTHGDRHSLLIESRKLQPRQPSTTNTTAKADETLHFSFSGGGWLMVYMYGVCKALRELKVDEKAKFIGTSAGCLSIVSLVLNSDFDAICDSVVNDYVPTARSTWKGPFNMRDYLVDAVTRHGNIHNMDKLHGKVTVVYTSLSSWVTRRVSHFKNPVHLLQTMIASCCATPLVGWPFEHEGEYVIDGGLLDNQPLFEDVRTITVTPNVFANADIRPSRYVPPWWSMYPPSQREMQWLFDLGYEDGLAWCKRQGLPGSEQIVVPTKAAEYDGEWKTVIGQVVRYRSIEDLVLATAGLLLLSEESITCNVVRMELLLWKLAAMVAAVLDRVAVIWSAFAGCLLLALVLLDQHCTMEFVLLLGGHLVLAVMKIKSGSSQVHSSDKWRLLQRAVVATEMRATSSKHGPTPQQHELLKEYSYVYRLGSFLV</sequence>
<keyword evidence="3" id="KW-0472">Membrane</keyword>
<name>A0ABD3F9R5_9STRA</name>
<keyword evidence="2" id="KW-0378">Hydrolase</keyword>
<feature type="short sequence motif" description="GXSXG" evidence="2">
    <location>
        <begin position="104"/>
        <end position="108"/>
    </location>
</feature>
<dbReference type="PANTHER" id="PTHR12406">
    <property type="entry name" value="CALCIUM-INDEPENDENT PHOSPHOLIPASE A2 IPLA2 -RELATED"/>
    <property type="match status" value="1"/>
</dbReference>
<dbReference type="InterPro" id="IPR016035">
    <property type="entry name" value="Acyl_Trfase/lysoPLipase"/>
</dbReference>
<dbReference type="InterPro" id="IPR033562">
    <property type="entry name" value="PLPL"/>
</dbReference>
<dbReference type="GO" id="GO:0016042">
    <property type="term" value="P:lipid catabolic process"/>
    <property type="evidence" value="ECO:0007669"/>
    <property type="project" value="UniProtKB-UniRule"/>
</dbReference>
<evidence type="ECO:0000256" key="1">
    <source>
        <dbReference type="ARBA" id="ARBA00023098"/>
    </source>
</evidence>
<keyword evidence="2" id="KW-0442">Lipid degradation</keyword>
<dbReference type="InterPro" id="IPR002641">
    <property type="entry name" value="PNPLA_dom"/>
</dbReference>
<accession>A0ABD3F9R5</accession>
<dbReference type="AlphaFoldDB" id="A0ABD3F9R5"/>
<keyword evidence="6" id="KW-1185">Reference proteome</keyword>
<keyword evidence="3" id="KW-0812">Transmembrane</keyword>
<feature type="active site" description="Nucleophile" evidence="2">
    <location>
        <position position="106"/>
    </location>
</feature>
<reference evidence="5 6" key="1">
    <citation type="submission" date="2024-09" db="EMBL/GenBank/DDBJ databases">
        <title>Genome sequencing and assembly of Phytophthora oleae, isolate VK10A, causative agent of rot of olive drupes.</title>
        <authorList>
            <person name="Conti Taguali S."/>
            <person name="Riolo M."/>
            <person name="La Spada F."/>
            <person name="Cacciola S.O."/>
            <person name="Dionisio G."/>
        </authorList>
    </citation>
    <scope>NUCLEOTIDE SEQUENCE [LARGE SCALE GENOMIC DNA]</scope>
    <source>
        <strain evidence="5 6">VK10A</strain>
    </source>
</reference>
<organism evidence="5 6">
    <name type="scientific">Phytophthora oleae</name>
    <dbReference type="NCBI Taxonomy" id="2107226"/>
    <lineage>
        <taxon>Eukaryota</taxon>
        <taxon>Sar</taxon>
        <taxon>Stramenopiles</taxon>
        <taxon>Oomycota</taxon>
        <taxon>Peronosporomycetes</taxon>
        <taxon>Peronosporales</taxon>
        <taxon>Peronosporaceae</taxon>
        <taxon>Phytophthora</taxon>
    </lineage>
</organism>
<protein>
    <recommendedName>
        <fullName evidence="4">PNPLA domain-containing protein</fullName>
    </recommendedName>
</protein>
<dbReference type="PANTHER" id="PTHR12406:SF42">
    <property type="entry name" value="PNPLA DOMAIN-CONTAINING PROTEIN"/>
    <property type="match status" value="1"/>
</dbReference>
<dbReference type="GO" id="GO:0016787">
    <property type="term" value="F:hydrolase activity"/>
    <property type="evidence" value="ECO:0007669"/>
    <property type="project" value="UniProtKB-UniRule"/>
</dbReference>
<comment type="caution">
    <text evidence="5">The sequence shown here is derived from an EMBL/GenBank/DDBJ whole genome shotgun (WGS) entry which is preliminary data.</text>
</comment>
<evidence type="ECO:0000313" key="5">
    <source>
        <dbReference type="EMBL" id="KAL3662230.1"/>
    </source>
</evidence>
<comment type="caution">
    <text evidence="2">Lacks conserved residue(s) required for the propagation of feature annotation.</text>
</comment>
<evidence type="ECO:0000256" key="2">
    <source>
        <dbReference type="PROSITE-ProRule" id="PRU01161"/>
    </source>
</evidence>
<evidence type="ECO:0000256" key="3">
    <source>
        <dbReference type="SAM" id="Phobius"/>
    </source>
</evidence>
<dbReference type="PROSITE" id="PS51635">
    <property type="entry name" value="PNPLA"/>
    <property type="match status" value="1"/>
</dbReference>
<dbReference type="Gene3D" id="3.40.1090.10">
    <property type="entry name" value="Cytosolic phospholipase A2 catalytic domain"/>
    <property type="match status" value="1"/>
</dbReference>
<feature type="transmembrane region" description="Helical" evidence="3">
    <location>
        <begin position="353"/>
        <end position="382"/>
    </location>
</feature>
<evidence type="ECO:0000259" key="4">
    <source>
        <dbReference type="PROSITE" id="PS51635"/>
    </source>
</evidence>
<evidence type="ECO:0000313" key="6">
    <source>
        <dbReference type="Proteomes" id="UP001632037"/>
    </source>
</evidence>
<keyword evidence="1 2" id="KW-0443">Lipid metabolism</keyword>
<proteinExistence type="predicted"/>
<feature type="active site" description="Proton acceptor" evidence="2">
    <location>
        <position position="221"/>
    </location>
</feature>
<dbReference type="Proteomes" id="UP001632037">
    <property type="component" value="Unassembled WGS sequence"/>
</dbReference>
<dbReference type="SUPFAM" id="SSF52151">
    <property type="entry name" value="FabD/lysophospholipase-like"/>
    <property type="match status" value="1"/>
</dbReference>
<feature type="domain" description="PNPLA" evidence="4">
    <location>
        <begin position="72"/>
        <end position="234"/>
    </location>
</feature>
<dbReference type="EMBL" id="JBIMZQ010000032">
    <property type="protein sequence ID" value="KAL3662230.1"/>
    <property type="molecule type" value="Genomic_DNA"/>
</dbReference>
<feature type="short sequence motif" description="DGA/G" evidence="2">
    <location>
        <begin position="221"/>
        <end position="223"/>
    </location>
</feature>
<gene>
    <name evidence="5" type="ORF">V7S43_012561</name>
</gene>